<dbReference type="KEGG" id="agv:OJF2_18380"/>
<dbReference type="EMBL" id="CP042997">
    <property type="protein sequence ID" value="QEH33337.1"/>
    <property type="molecule type" value="Genomic_DNA"/>
</dbReference>
<sequence>MRLSLADAEAQASPVDGERKALCKEQERLREKLQALGDRTSSEGLRERFVSTFAPQKDRLATSRGEYDRLPEEGARLRPEADGPMLGWDEAQGAWGG</sequence>
<accession>A0A5B9VZE9</accession>
<evidence type="ECO:0000313" key="2">
    <source>
        <dbReference type="EMBL" id="QEH33337.1"/>
    </source>
</evidence>
<dbReference type="Proteomes" id="UP000324233">
    <property type="component" value="Chromosome"/>
</dbReference>
<feature type="region of interest" description="Disordered" evidence="1">
    <location>
        <begin position="71"/>
        <end position="97"/>
    </location>
</feature>
<dbReference type="OrthoDB" id="580912at2"/>
<protein>
    <submittedName>
        <fullName evidence="2">Uncharacterized protein</fullName>
    </submittedName>
</protein>
<name>A0A5B9VZE9_9BACT</name>
<proteinExistence type="predicted"/>
<organism evidence="2 3">
    <name type="scientific">Aquisphaera giovannonii</name>
    <dbReference type="NCBI Taxonomy" id="406548"/>
    <lineage>
        <taxon>Bacteria</taxon>
        <taxon>Pseudomonadati</taxon>
        <taxon>Planctomycetota</taxon>
        <taxon>Planctomycetia</taxon>
        <taxon>Isosphaerales</taxon>
        <taxon>Isosphaeraceae</taxon>
        <taxon>Aquisphaera</taxon>
    </lineage>
</organism>
<keyword evidence="3" id="KW-1185">Reference proteome</keyword>
<evidence type="ECO:0000256" key="1">
    <source>
        <dbReference type="SAM" id="MobiDB-lite"/>
    </source>
</evidence>
<dbReference type="RefSeq" id="WP_148593137.1">
    <property type="nucleotide sequence ID" value="NZ_CP042997.1"/>
</dbReference>
<gene>
    <name evidence="2" type="ORF">OJF2_18380</name>
</gene>
<dbReference type="AlphaFoldDB" id="A0A5B9VZE9"/>
<feature type="compositionally biased region" description="Basic and acidic residues" evidence="1">
    <location>
        <begin position="71"/>
        <end position="81"/>
    </location>
</feature>
<reference evidence="2 3" key="1">
    <citation type="submission" date="2019-08" db="EMBL/GenBank/DDBJ databases">
        <title>Deep-cultivation of Planctomycetes and their phenomic and genomic characterization uncovers novel biology.</title>
        <authorList>
            <person name="Wiegand S."/>
            <person name="Jogler M."/>
            <person name="Boedeker C."/>
            <person name="Pinto D."/>
            <person name="Vollmers J."/>
            <person name="Rivas-Marin E."/>
            <person name="Kohn T."/>
            <person name="Peeters S.H."/>
            <person name="Heuer A."/>
            <person name="Rast P."/>
            <person name="Oberbeckmann S."/>
            <person name="Bunk B."/>
            <person name="Jeske O."/>
            <person name="Meyerdierks A."/>
            <person name="Storesund J.E."/>
            <person name="Kallscheuer N."/>
            <person name="Luecker S."/>
            <person name="Lage O.M."/>
            <person name="Pohl T."/>
            <person name="Merkel B.J."/>
            <person name="Hornburger P."/>
            <person name="Mueller R.-W."/>
            <person name="Bruemmer F."/>
            <person name="Labrenz M."/>
            <person name="Spormann A.M."/>
            <person name="Op den Camp H."/>
            <person name="Overmann J."/>
            <person name="Amann R."/>
            <person name="Jetten M.S.M."/>
            <person name="Mascher T."/>
            <person name="Medema M.H."/>
            <person name="Devos D.P."/>
            <person name="Kaster A.-K."/>
            <person name="Ovreas L."/>
            <person name="Rohde M."/>
            <person name="Galperin M.Y."/>
            <person name="Jogler C."/>
        </authorList>
    </citation>
    <scope>NUCLEOTIDE SEQUENCE [LARGE SCALE GENOMIC DNA]</scope>
    <source>
        <strain evidence="2 3">OJF2</strain>
    </source>
</reference>
<evidence type="ECO:0000313" key="3">
    <source>
        <dbReference type="Proteomes" id="UP000324233"/>
    </source>
</evidence>